<dbReference type="Proteomes" id="UP000197065">
    <property type="component" value="Unassembled WGS sequence"/>
</dbReference>
<dbReference type="RefSeq" id="WP_088560818.1">
    <property type="nucleotide sequence ID" value="NZ_FYEH01000004.1"/>
</dbReference>
<dbReference type="Pfam" id="PF00563">
    <property type="entry name" value="EAL"/>
    <property type="match status" value="1"/>
</dbReference>
<dbReference type="Gene3D" id="3.20.20.450">
    <property type="entry name" value="EAL domain"/>
    <property type="match status" value="1"/>
</dbReference>
<dbReference type="GO" id="GO:0071111">
    <property type="term" value="F:cyclic-guanylate-specific phosphodiesterase activity"/>
    <property type="evidence" value="ECO:0007669"/>
    <property type="project" value="InterPro"/>
</dbReference>
<reference evidence="2 3" key="1">
    <citation type="submission" date="2017-06" db="EMBL/GenBank/DDBJ databases">
        <authorList>
            <person name="Kim H.J."/>
            <person name="Triplett B.A."/>
        </authorList>
    </citation>
    <scope>NUCLEOTIDE SEQUENCE [LARGE SCALE GENOMIC DNA]</scope>
    <source>
        <strain evidence="2 3">B29T1</strain>
    </source>
</reference>
<name>A0A212R057_9PROT</name>
<dbReference type="EMBL" id="FYEH01000004">
    <property type="protein sequence ID" value="SNB65349.1"/>
    <property type="molecule type" value="Genomic_DNA"/>
</dbReference>
<dbReference type="InterPro" id="IPR050706">
    <property type="entry name" value="Cyclic-di-GMP_PDE-like"/>
</dbReference>
<dbReference type="PROSITE" id="PS50883">
    <property type="entry name" value="EAL"/>
    <property type="match status" value="1"/>
</dbReference>
<protein>
    <submittedName>
        <fullName evidence="2">EAL domain, c-di-GMP-specific phosphodiesterase class I (Or its enzymatically inactive variant)</fullName>
    </submittedName>
</protein>
<accession>A0A212R057</accession>
<dbReference type="SMART" id="SM00052">
    <property type="entry name" value="EAL"/>
    <property type="match status" value="1"/>
</dbReference>
<evidence type="ECO:0000313" key="2">
    <source>
        <dbReference type="EMBL" id="SNB65349.1"/>
    </source>
</evidence>
<feature type="domain" description="EAL" evidence="1">
    <location>
        <begin position="35"/>
        <end position="290"/>
    </location>
</feature>
<dbReference type="InterPro" id="IPR035919">
    <property type="entry name" value="EAL_sf"/>
</dbReference>
<dbReference type="SUPFAM" id="SSF141868">
    <property type="entry name" value="EAL domain-like"/>
    <property type="match status" value="1"/>
</dbReference>
<dbReference type="PANTHER" id="PTHR33121:SF71">
    <property type="entry name" value="OXYGEN SENSOR PROTEIN DOSP"/>
    <property type="match status" value="1"/>
</dbReference>
<evidence type="ECO:0000259" key="1">
    <source>
        <dbReference type="PROSITE" id="PS50883"/>
    </source>
</evidence>
<dbReference type="InterPro" id="IPR001633">
    <property type="entry name" value="EAL_dom"/>
</dbReference>
<dbReference type="AlphaFoldDB" id="A0A212R057"/>
<proteinExistence type="predicted"/>
<gene>
    <name evidence="2" type="ORF">SAMN07250955_104245</name>
</gene>
<dbReference type="FunFam" id="3.20.20.450:FF:000001">
    <property type="entry name" value="Cyclic di-GMP phosphodiesterase yahA"/>
    <property type="match status" value="1"/>
</dbReference>
<organism evidence="2 3">
    <name type="scientific">Arboricoccus pini</name>
    <dbReference type="NCBI Taxonomy" id="1963835"/>
    <lineage>
        <taxon>Bacteria</taxon>
        <taxon>Pseudomonadati</taxon>
        <taxon>Pseudomonadota</taxon>
        <taxon>Alphaproteobacteria</taxon>
        <taxon>Geminicoccales</taxon>
        <taxon>Geminicoccaceae</taxon>
        <taxon>Arboricoccus</taxon>
    </lineage>
</organism>
<dbReference type="PANTHER" id="PTHR33121">
    <property type="entry name" value="CYCLIC DI-GMP PHOSPHODIESTERASE PDEF"/>
    <property type="match status" value="1"/>
</dbReference>
<dbReference type="CDD" id="cd01948">
    <property type="entry name" value="EAL"/>
    <property type="match status" value="1"/>
</dbReference>
<keyword evidence="3" id="KW-1185">Reference proteome</keyword>
<sequence length="296" mass="33057">MLMQNATTACARAAEQGGNRFQFYADEMNSTALQRLMLESRLRRALEQGEFVVYYQPIVSVADGQILGVEALLRWFHPEIGMVSPSEFIPLAEETGLIVPIGNWVLGVSCRQVRRWQEQFDRPNLRLSVNLSARQFELDDLPATIANVLRETNLAPELLELELTESVVMGDAEEAEQRMEDLTAIGVRLAIDDFGTGYLSLGYLRRFPIQALKIDRSFTTEIERDHGSLTIVKAIIGLGENLGMRIVAEGVESQAQLSLLQALRCTEVQGYYLCRPLPAEEIMNALQATSLPLIKG</sequence>
<evidence type="ECO:0000313" key="3">
    <source>
        <dbReference type="Proteomes" id="UP000197065"/>
    </source>
</evidence>
<dbReference type="OrthoDB" id="9793210at2"/>